<dbReference type="VEuPathDB" id="FungiDB:BO70DRAFT_425032"/>
<feature type="domain" description="Ysc84 actin-binding" evidence="1">
    <location>
        <begin position="96"/>
        <end position="219"/>
    </location>
</feature>
<reference evidence="2 3" key="1">
    <citation type="submission" date="2016-12" db="EMBL/GenBank/DDBJ databases">
        <title>The genomes of Aspergillus section Nigri reveals drivers in fungal speciation.</title>
        <authorList>
            <consortium name="DOE Joint Genome Institute"/>
            <person name="Vesth T.C."/>
            <person name="Nybo J."/>
            <person name="Theobald S."/>
            <person name="Brandl J."/>
            <person name="Frisvad J.C."/>
            <person name="Nielsen K.F."/>
            <person name="Lyhne E.K."/>
            <person name="Kogle M.E."/>
            <person name="Kuo A."/>
            <person name="Riley R."/>
            <person name="Clum A."/>
            <person name="Nolan M."/>
            <person name="Lipzen A."/>
            <person name="Salamov A."/>
            <person name="Henrissat B."/>
            <person name="Wiebenga A."/>
            <person name="De Vries R.P."/>
            <person name="Grigoriev I.V."/>
            <person name="Mortensen U.H."/>
            <person name="Andersen M.R."/>
            <person name="Baker S.E."/>
        </authorList>
    </citation>
    <scope>NUCLEOTIDE SEQUENCE [LARGE SCALE GENOMIC DNA]</scope>
    <source>
        <strain evidence="2 3">CBS 117.55</strain>
    </source>
</reference>
<evidence type="ECO:0000259" key="1">
    <source>
        <dbReference type="Pfam" id="PF04366"/>
    </source>
</evidence>
<keyword evidence="3" id="KW-1185">Reference proteome</keyword>
<dbReference type="RefSeq" id="XP_025404064.1">
    <property type="nucleotide sequence ID" value="XM_025547650.1"/>
</dbReference>
<dbReference type="OrthoDB" id="10255128at2759"/>
<dbReference type="AlphaFoldDB" id="A0A317X1U9"/>
<dbReference type="PANTHER" id="PTHR15629">
    <property type="entry name" value="SH3YL1 PROTEIN"/>
    <property type="match status" value="1"/>
</dbReference>
<dbReference type="EMBL" id="MSFL01000001">
    <property type="protein sequence ID" value="PWY92325.1"/>
    <property type="molecule type" value="Genomic_DNA"/>
</dbReference>
<comment type="caution">
    <text evidence="2">The sequence shown here is derived from an EMBL/GenBank/DDBJ whole genome shotgun (WGS) entry which is preliminary data.</text>
</comment>
<dbReference type="InterPro" id="IPR051702">
    <property type="entry name" value="SH3_domain_YSC84-like"/>
</dbReference>
<dbReference type="InterPro" id="IPR033643">
    <property type="entry name" value="SYLF_SH3YL1-like"/>
</dbReference>
<dbReference type="GeneID" id="37069887"/>
<dbReference type="CDD" id="cd11525">
    <property type="entry name" value="SYLF_SH3YL1_like"/>
    <property type="match status" value="1"/>
</dbReference>
<sequence>MPPFEMLKGMHSPLPGSLETECNKAAQILDTFTNPDRTDGPDSLIPPKILSSAKGFAIFSISKLGILGSIRLGSGILIARLPNNAWSAPSAIATVGIGIGGQIGVEIANFVLVLNTTSAVRTFAQMGSLSLGKNVSFAVGPSGRYGEVGGVISSGGVAGIFSYGQNRGLFGGFSTEGSVVYERRGANKKFYGRKVRVRELVGGCVDVPAEAGGLVDVLRGERFRMNVTEGIGKGEKGEDSVGVSELDAGDEAVKMPAELPAEMVAEMPVEFLAELPAEVVPDSFFLDRRGGEEVKRKPLPELAEEVPIKMQT</sequence>
<dbReference type="InterPro" id="IPR007461">
    <property type="entry name" value="Ysc84_actin-binding"/>
</dbReference>
<dbReference type="STRING" id="1448321.A0A317X1U9"/>
<evidence type="ECO:0000313" key="2">
    <source>
        <dbReference type="EMBL" id="PWY92325.1"/>
    </source>
</evidence>
<organism evidence="2 3">
    <name type="scientific">Aspergillus heteromorphus CBS 117.55</name>
    <dbReference type="NCBI Taxonomy" id="1448321"/>
    <lineage>
        <taxon>Eukaryota</taxon>
        <taxon>Fungi</taxon>
        <taxon>Dikarya</taxon>
        <taxon>Ascomycota</taxon>
        <taxon>Pezizomycotina</taxon>
        <taxon>Eurotiomycetes</taxon>
        <taxon>Eurotiomycetidae</taxon>
        <taxon>Eurotiales</taxon>
        <taxon>Aspergillaceae</taxon>
        <taxon>Aspergillus</taxon>
        <taxon>Aspergillus subgen. Circumdati</taxon>
    </lineage>
</organism>
<gene>
    <name evidence="2" type="ORF">BO70DRAFT_425032</name>
</gene>
<dbReference type="Proteomes" id="UP000247233">
    <property type="component" value="Unassembled WGS sequence"/>
</dbReference>
<accession>A0A317X1U9</accession>
<dbReference type="Pfam" id="PF04366">
    <property type="entry name" value="Ysc84"/>
    <property type="match status" value="1"/>
</dbReference>
<dbReference type="GO" id="GO:0035091">
    <property type="term" value="F:phosphatidylinositol binding"/>
    <property type="evidence" value="ECO:0007669"/>
    <property type="project" value="TreeGrafter"/>
</dbReference>
<protein>
    <submittedName>
        <fullName evidence="2">DUF500-domain-containing protein</fullName>
    </submittedName>
</protein>
<evidence type="ECO:0000313" key="3">
    <source>
        <dbReference type="Proteomes" id="UP000247233"/>
    </source>
</evidence>
<name>A0A317X1U9_9EURO</name>
<proteinExistence type="predicted"/>
<dbReference type="PANTHER" id="PTHR15629:SF2">
    <property type="entry name" value="SH3 DOMAIN-CONTAINING YSC84-LIKE PROTEIN 1"/>
    <property type="match status" value="1"/>
</dbReference>